<reference evidence="2" key="1">
    <citation type="submission" date="2018-01" db="EMBL/GenBank/DDBJ databases">
        <title>An insight into the sialome of Amazonian anophelines.</title>
        <authorList>
            <person name="Ribeiro J.M."/>
            <person name="Scarpassa V."/>
            <person name="Calvo E."/>
        </authorList>
    </citation>
    <scope>NUCLEOTIDE SEQUENCE</scope>
</reference>
<dbReference type="AlphaFoldDB" id="A0A2M4DE93"/>
<feature type="region of interest" description="Disordered" evidence="1">
    <location>
        <begin position="27"/>
        <end position="49"/>
    </location>
</feature>
<name>A0A2M4DE93_ANODA</name>
<accession>A0A2M4DE93</accession>
<organism evidence="2">
    <name type="scientific">Anopheles darlingi</name>
    <name type="common">Mosquito</name>
    <dbReference type="NCBI Taxonomy" id="43151"/>
    <lineage>
        <taxon>Eukaryota</taxon>
        <taxon>Metazoa</taxon>
        <taxon>Ecdysozoa</taxon>
        <taxon>Arthropoda</taxon>
        <taxon>Hexapoda</taxon>
        <taxon>Insecta</taxon>
        <taxon>Pterygota</taxon>
        <taxon>Neoptera</taxon>
        <taxon>Endopterygota</taxon>
        <taxon>Diptera</taxon>
        <taxon>Nematocera</taxon>
        <taxon>Culicoidea</taxon>
        <taxon>Culicidae</taxon>
        <taxon>Anophelinae</taxon>
        <taxon>Anopheles</taxon>
    </lineage>
</organism>
<dbReference type="EMBL" id="GGFL01011726">
    <property type="protein sequence ID" value="MBW75904.1"/>
    <property type="molecule type" value="Transcribed_RNA"/>
</dbReference>
<evidence type="ECO:0000313" key="2">
    <source>
        <dbReference type="EMBL" id="MBW75904.1"/>
    </source>
</evidence>
<evidence type="ECO:0000256" key="1">
    <source>
        <dbReference type="SAM" id="MobiDB-lite"/>
    </source>
</evidence>
<sequence length="100" mass="11213">MTRCLASGTRSPASAAAAAAAVALSRTHAGQRVNKHTSYHTPHSPHEHMQDSFTTFQCVQCAPQSRVSRRAPVFFMNGIECAREKENPRGKRWRARRHTR</sequence>
<protein>
    <submittedName>
        <fullName evidence="2">Putative secreted protein</fullName>
    </submittedName>
</protein>
<proteinExistence type="predicted"/>